<dbReference type="PROSITE" id="PS50157">
    <property type="entry name" value="ZINC_FINGER_C2H2_2"/>
    <property type="match status" value="4"/>
</dbReference>
<feature type="domain" description="C2H2-type" evidence="9">
    <location>
        <begin position="195"/>
        <end position="222"/>
    </location>
</feature>
<protein>
    <recommendedName>
        <fullName evidence="9">C2H2-type domain-containing protein</fullName>
    </recommendedName>
</protein>
<evidence type="ECO:0000256" key="8">
    <source>
        <dbReference type="SAM" id="MobiDB-lite"/>
    </source>
</evidence>
<evidence type="ECO:0000313" key="11">
    <source>
        <dbReference type="Proteomes" id="UP000092445"/>
    </source>
</evidence>
<feature type="domain" description="C2H2-type" evidence="9">
    <location>
        <begin position="139"/>
        <end position="166"/>
    </location>
</feature>
<keyword evidence="5" id="KW-0862">Zinc</keyword>
<keyword evidence="2" id="KW-0479">Metal-binding</keyword>
<feature type="domain" description="C2H2-type" evidence="9">
    <location>
        <begin position="167"/>
        <end position="194"/>
    </location>
</feature>
<dbReference type="AlphaFoldDB" id="A0A1B0A8M2"/>
<evidence type="ECO:0000256" key="7">
    <source>
        <dbReference type="PROSITE-ProRule" id="PRU00042"/>
    </source>
</evidence>
<proteinExistence type="predicted"/>
<keyword evidence="6" id="KW-0539">Nucleus</keyword>
<dbReference type="Pfam" id="PF00096">
    <property type="entry name" value="zf-C2H2"/>
    <property type="match status" value="3"/>
</dbReference>
<evidence type="ECO:0000256" key="2">
    <source>
        <dbReference type="ARBA" id="ARBA00022723"/>
    </source>
</evidence>
<dbReference type="GO" id="GO:0000981">
    <property type="term" value="F:DNA-binding transcription factor activity, RNA polymerase II-specific"/>
    <property type="evidence" value="ECO:0007669"/>
    <property type="project" value="TreeGrafter"/>
</dbReference>
<evidence type="ECO:0000256" key="4">
    <source>
        <dbReference type="ARBA" id="ARBA00022771"/>
    </source>
</evidence>
<evidence type="ECO:0000313" key="10">
    <source>
        <dbReference type="EnsemblMetazoa" id="GPAI037799-PA"/>
    </source>
</evidence>
<sequence length="250" mass="27629">MQYGQNISIPYSQPQTDLNFLNAAAAGVDHKGKIHPKIERDREEESSGIVGSQINSGNLNLSNLDTSSGFNIKGDVLKNGTNLASLALGGKPRPKPGEIRETKALDGSTLFCCPECQMAYPDRSLIEQHVVSHAVERRFVCDICNAALKRKDHLTRHKLSHIPDRPHVCNICMKSFKRKEQLTLHIVIHSGEKKHVCIECGKGFYRKDHLRKHTRSHIARRVKSEVSAQNVTGSGNANNTGGQTNNLHGS</sequence>
<feature type="compositionally biased region" description="Low complexity" evidence="8">
    <location>
        <begin position="230"/>
        <end position="250"/>
    </location>
</feature>
<evidence type="ECO:0000256" key="6">
    <source>
        <dbReference type="ARBA" id="ARBA00023242"/>
    </source>
</evidence>
<dbReference type="GO" id="GO:0005634">
    <property type="term" value="C:nucleus"/>
    <property type="evidence" value="ECO:0007669"/>
    <property type="project" value="UniProtKB-SubCell"/>
</dbReference>
<keyword evidence="11" id="KW-1185">Reference proteome</keyword>
<dbReference type="FunFam" id="3.30.160.60:FF:001269">
    <property type="entry name" value="Zinc finger protein"/>
    <property type="match status" value="1"/>
</dbReference>
<evidence type="ECO:0000256" key="5">
    <source>
        <dbReference type="ARBA" id="ARBA00022833"/>
    </source>
</evidence>
<reference evidence="10" key="2">
    <citation type="submission" date="2020-05" db="UniProtKB">
        <authorList>
            <consortium name="EnsemblMetazoa"/>
        </authorList>
    </citation>
    <scope>IDENTIFICATION</scope>
    <source>
        <strain evidence="10">IAEA</strain>
    </source>
</reference>
<dbReference type="InterPro" id="IPR036236">
    <property type="entry name" value="Znf_C2H2_sf"/>
</dbReference>
<evidence type="ECO:0000259" key="9">
    <source>
        <dbReference type="PROSITE" id="PS50157"/>
    </source>
</evidence>
<dbReference type="PROSITE" id="PS00028">
    <property type="entry name" value="ZINC_FINGER_C2H2_1"/>
    <property type="match status" value="4"/>
</dbReference>
<dbReference type="PANTHER" id="PTHR24394">
    <property type="entry name" value="ZINC FINGER PROTEIN"/>
    <property type="match status" value="1"/>
</dbReference>
<dbReference type="Gene3D" id="3.30.160.60">
    <property type="entry name" value="Classic Zinc Finger"/>
    <property type="match status" value="3"/>
</dbReference>
<feature type="region of interest" description="Disordered" evidence="8">
    <location>
        <begin position="222"/>
        <end position="250"/>
    </location>
</feature>
<dbReference type="SMART" id="SM00355">
    <property type="entry name" value="ZnF_C2H2"/>
    <property type="match status" value="4"/>
</dbReference>
<dbReference type="GO" id="GO:0008270">
    <property type="term" value="F:zinc ion binding"/>
    <property type="evidence" value="ECO:0007669"/>
    <property type="project" value="UniProtKB-KW"/>
</dbReference>
<reference evidence="11" key="1">
    <citation type="submission" date="2014-03" db="EMBL/GenBank/DDBJ databases">
        <authorList>
            <person name="Aksoy S."/>
            <person name="Warren W."/>
            <person name="Wilson R.K."/>
        </authorList>
    </citation>
    <scope>NUCLEOTIDE SEQUENCE [LARGE SCALE GENOMIC DNA]</scope>
    <source>
        <strain evidence="11">IAEA</strain>
    </source>
</reference>
<keyword evidence="4 7" id="KW-0863">Zinc-finger</keyword>
<name>A0A1B0A8M2_GLOPL</name>
<dbReference type="SUPFAM" id="SSF57667">
    <property type="entry name" value="beta-beta-alpha zinc fingers"/>
    <property type="match status" value="2"/>
</dbReference>
<feature type="domain" description="C2H2-type" evidence="9">
    <location>
        <begin position="111"/>
        <end position="138"/>
    </location>
</feature>
<comment type="subcellular location">
    <subcellularLocation>
        <location evidence="1">Nucleus</location>
    </subcellularLocation>
</comment>
<dbReference type="VEuPathDB" id="VectorBase:GPAI037799"/>
<accession>A0A1B0A8M2</accession>
<keyword evidence="3" id="KW-0677">Repeat</keyword>
<dbReference type="Proteomes" id="UP000092445">
    <property type="component" value="Unassembled WGS sequence"/>
</dbReference>
<dbReference type="PANTHER" id="PTHR24394:SF29">
    <property type="entry name" value="MYONEURIN"/>
    <property type="match status" value="1"/>
</dbReference>
<organism evidence="10 11">
    <name type="scientific">Glossina pallidipes</name>
    <name type="common">Tsetse fly</name>
    <dbReference type="NCBI Taxonomy" id="7398"/>
    <lineage>
        <taxon>Eukaryota</taxon>
        <taxon>Metazoa</taxon>
        <taxon>Ecdysozoa</taxon>
        <taxon>Arthropoda</taxon>
        <taxon>Hexapoda</taxon>
        <taxon>Insecta</taxon>
        <taxon>Pterygota</taxon>
        <taxon>Neoptera</taxon>
        <taxon>Endopterygota</taxon>
        <taxon>Diptera</taxon>
        <taxon>Brachycera</taxon>
        <taxon>Muscomorpha</taxon>
        <taxon>Hippoboscoidea</taxon>
        <taxon>Glossinidae</taxon>
        <taxon>Glossina</taxon>
    </lineage>
</organism>
<evidence type="ECO:0000256" key="1">
    <source>
        <dbReference type="ARBA" id="ARBA00004123"/>
    </source>
</evidence>
<evidence type="ECO:0000256" key="3">
    <source>
        <dbReference type="ARBA" id="ARBA00022737"/>
    </source>
</evidence>
<dbReference type="EnsemblMetazoa" id="GPAI037799-RA">
    <property type="protein sequence ID" value="GPAI037799-PA"/>
    <property type="gene ID" value="GPAI037799"/>
</dbReference>
<dbReference type="FunFam" id="3.30.160.60:FF:000843">
    <property type="entry name" value="Potential zinc finger protein"/>
    <property type="match status" value="1"/>
</dbReference>
<dbReference type="STRING" id="7398.A0A1B0A8M2"/>
<dbReference type="InterPro" id="IPR013087">
    <property type="entry name" value="Znf_C2H2_type"/>
</dbReference>